<gene>
    <name evidence="5" type="ordered locus">Runsl_1495</name>
</gene>
<reference evidence="5 6" key="2">
    <citation type="journal article" date="2012" name="Stand. Genomic Sci.">
        <title>Complete genome sequence of the aquatic bacterium Runella slithyformis type strain (LSU 4(T)).</title>
        <authorList>
            <person name="Copeland A."/>
            <person name="Zhang X."/>
            <person name="Misra M."/>
            <person name="Lapidus A."/>
            <person name="Nolan M."/>
            <person name="Lucas S."/>
            <person name="Deshpande S."/>
            <person name="Cheng J.F."/>
            <person name="Tapia R."/>
            <person name="Goodwin L.A."/>
            <person name="Pitluck S."/>
            <person name="Liolios K."/>
            <person name="Pagani I."/>
            <person name="Ivanova N."/>
            <person name="Mikhailova N."/>
            <person name="Pati A."/>
            <person name="Chen A."/>
            <person name="Palaniappan K."/>
            <person name="Land M."/>
            <person name="Hauser L."/>
            <person name="Pan C."/>
            <person name="Jeffries C.D."/>
            <person name="Detter J.C."/>
            <person name="Brambilla E.M."/>
            <person name="Rohde M."/>
            <person name="Djao O.D."/>
            <person name="Goker M."/>
            <person name="Sikorski J."/>
            <person name="Tindall B.J."/>
            <person name="Woyke T."/>
            <person name="Bristow J."/>
            <person name="Eisen J.A."/>
            <person name="Markowitz V."/>
            <person name="Hugenholtz P."/>
            <person name="Kyrpides N.C."/>
            <person name="Klenk H.P."/>
            <person name="Mavromatis K."/>
        </authorList>
    </citation>
    <scope>NUCLEOTIDE SEQUENCE [LARGE SCALE GENOMIC DNA]</scope>
    <source>
        <strain evidence="6">ATCC 29530 / DSM 19594 / LMG 11500 / NCIMB 11436 / LSU 4</strain>
    </source>
</reference>
<comment type="catalytic activity">
    <reaction evidence="4">
        <text>O-phospho-L-tyrosyl-[protein] + H2O = L-tyrosyl-[protein] + phosphate</text>
        <dbReference type="Rhea" id="RHEA:10684"/>
        <dbReference type="Rhea" id="RHEA-COMP:10136"/>
        <dbReference type="Rhea" id="RHEA-COMP:20101"/>
        <dbReference type="ChEBI" id="CHEBI:15377"/>
        <dbReference type="ChEBI" id="CHEBI:43474"/>
        <dbReference type="ChEBI" id="CHEBI:46858"/>
        <dbReference type="ChEBI" id="CHEBI:61978"/>
        <dbReference type="EC" id="3.1.3.48"/>
    </reaction>
</comment>
<evidence type="ECO:0000256" key="2">
    <source>
        <dbReference type="ARBA" id="ARBA00013064"/>
    </source>
</evidence>
<reference evidence="6" key="1">
    <citation type="submission" date="2011-06" db="EMBL/GenBank/DDBJ databases">
        <title>The complete genome of chromosome of Runella slithyformis DSM 19594.</title>
        <authorList>
            <consortium name="US DOE Joint Genome Institute (JGI-PGF)"/>
            <person name="Lucas S."/>
            <person name="Han J."/>
            <person name="Lapidus A."/>
            <person name="Bruce D."/>
            <person name="Goodwin L."/>
            <person name="Pitluck S."/>
            <person name="Peters L."/>
            <person name="Kyrpides N."/>
            <person name="Mavromatis K."/>
            <person name="Ivanova N."/>
            <person name="Ovchinnikova G."/>
            <person name="Zhang X."/>
            <person name="Misra M."/>
            <person name="Detter J.C."/>
            <person name="Tapia R."/>
            <person name="Han C."/>
            <person name="Land M."/>
            <person name="Hauser L."/>
            <person name="Markowitz V."/>
            <person name="Cheng J.-F."/>
            <person name="Hugenholtz P."/>
            <person name="Woyke T."/>
            <person name="Wu D."/>
            <person name="Tindall B."/>
            <person name="Faehrich R."/>
            <person name="Brambilla E."/>
            <person name="Klenk H.-P."/>
            <person name="Eisen J.A."/>
        </authorList>
    </citation>
    <scope>NUCLEOTIDE SEQUENCE [LARGE SCALE GENOMIC DNA]</scope>
    <source>
        <strain evidence="6">ATCC 29530 / DSM 19594 / LMG 11500 / NCIMB 11436 / LSU 4</strain>
    </source>
</reference>
<keyword evidence="6" id="KW-1185">Reference proteome</keyword>
<dbReference type="SUPFAM" id="SSF89550">
    <property type="entry name" value="PHP domain-like"/>
    <property type="match status" value="1"/>
</dbReference>
<sequence length="248" mass="28350">MALFSFLKGPKSNPSLPLSLASLESDWHCHVLPGIDDGCQNEAQSLEMLLCYTAMGIKKIVATPHVRADFYKNTHTTISAAFQKVQHLIQTHNLPLLMEASAEYYADENFFQLITENQLMPIDNQYILFELPMQNPGLWGTKMIEMLQKKGYTPLLAHPERYRYWHNKPQEWSLWKNTGVCFQLNLLSLTGYYGAAERRAAEQLLEADYIDAVGTDAHGVRHLQKLNELTQNSLFDNLQQLPLLNRLG</sequence>
<dbReference type="GO" id="GO:0004725">
    <property type="term" value="F:protein tyrosine phosphatase activity"/>
    <property type="evidence" value="ECO:0007669"/>
    <property type="project" value="UniProtKB-EC"/>
</dbReference>
<dbReference type="PANTHER" id="PTHR39181:SF1">
    <property type="entry name" value="TYROSINE-PROTEIN PHOSPHATASE YWQE"/>
    <property type="match status" value="1"/>
</dbReference>
<accession>A0A7U3ZIT2</accession>
<dbReference type="EC" id="3.1.3.48" evidence="2"/>
<organism evidence="5 6">
    <name type="scientific">Runella slithyformis (strain ATCC 29530 / DSM 19594 / LMG 11500 / NCIMB 11436 / LSU 4)</name>
    <dbReference type="NCBI Taxonomy" id="761193"/>
    <lineage>
        <taxon>Bacteria</taxon>
        <taxon>Pseudomonadati</taxon>
        <taxon>Bacteroidota</taxon>
        <taxon>Cytophagia</taxon>
        <taxon>Cytophagales</taxon>
        <taxon>Spirosomataceae</taxon>
        <taxon>Runella</taxon>
    </lineage>
</organism>
<dbReference type="Proteomes" id="UP000000493">
    <property type="component" value="Chromosome"/>
</dbReference>
<evidence type="ECO:0000313" key="6">
    <source>
        <dbReference type="Proteomes" id="UP000000493"/>
    </source>
</evidence>
<dbReference type="KEGG" id="rsi:Runsl_1495"/>
<keyword evidence="3" id="KW-0378">Hydrolase</keyword>
<evidence type="ECO:0000256" key="4">
    <source>
        <dbReference type="ARBA" id="ARBA00051722"/>
    </source>
</evidence>
<dbReference type="InterPro" id="IPR016195">
    <property type="entry name" value="Pol/histidinol_Pase-like"/>
</dbReference>
<protein>
    <recommendedName>
        <fullName evidence="2">protein-tyrosine-phosphatase</fullName>
        <ecNumber evidence="2">3.1.3.48</ecNumber>
    </recommendedName>
</protein>
<dbReference type="GO" id="GO:0030145">
    <property type="term" value="F:manganese ion binding"/>
    <property type="evidence" value="ECO:0007669"/>
    <property type="project" value="InterPro"/>
</dbReference>
<proteinExistence type="inferred from homology"/>
<dbReference type="EMBL" id="CP002859">
    <property type="protein sequence ID" value="AEI47920.1"/>
    <property type="molecule type" value="Genomic_DNA"/>
</dbReference>
<name>A0A7U3ZIT2_RUNSL</name>
<evidence type="ECO:0000313" key="5">
    <source>
        <dbReference type="EMBL" id="AEI47920.1"/>
    </source>
</evidence>
<dbReference type="Gene3D" id="3.20.20.140">
    <property type="entry name" value="Metal-dependent hydrolases"/>
    <property type="match status" value="1"/>
</dbReference>
<dbReference type="RefSeq" id="WP_013927236.1">
    <property type="nucleotide sequence ID" value="NC_015703.1"/>
</dbReference>
<dbReference type="AlphaFoldDB" id="A0A7U3ZIT2"/>
<dbReference type="Pfam" id="PF19567">
    <property type="entry name" value="CpsB_CapC"/>
    <property type="match status" value="1"/>
</dbReference>
<evidence type="ECO:0000256" key="3">
    <source>
        <dbReference type="ARBA" id="ARBA00022801"/>
    </source>
</evidence>
<comment type="similarity">
    <text evidence="1">Belongs to the metallo-dependent hydrolases superfamily. CpsB/CapC family.</text>
</comment>
<evidence type="ECO:0000256" key="1">
    <source>
        <dbReference type="ARBA" id="ARBA00005750"/>
    </source>
</evidence>
<dbReference type="PANTHER" id="PTHR39181">
    <property type="entry name" value="TYROSINE-PROTEIN PHOSPHATASE YWQE"/>
    <property type="match status" value="1"/>
</dbReference>
<dbReference type="InterPro" id="IPR016667">
    <property type="entry name" value="Caps_polysacc_synth_CpsB/CapC"/>
</dbReference>